<dbReference type="Gene3D" id="3.30.70.260">
    <property type="match status" value="2"/>
</dbReference>
<dbReference type="AlphaFoldDB" id="A0A520MHI6"/>
<comment type="subcellular location">
    <subcellularLocation>
        <location evidence="1">Cytoplasm</location>
    </subcellularLocation>
</comment>
<proteinExistence type="predicted"/>
<feature type="domain" description="ACT" evidence="2">
    <location>
        <begin position="91"/>
        <end position="169"/>
    </location>
</feature>
<dbReference type="InterPro" id="IPR016867">
    <property type="entry name" value="GcvR"/>
</dbReference>
<dbReference type="Pfam" id="PF01842">
    <property type="entry name" value="ACT"/>
    <property type="match status" value="1"/>
</dbReference>
<dbReference type="GO" id="GO:0005737">
    <property type="term" value="C:cytoplasm"/>
    <property type="evidence" value="ECO:0007669"/>
    <property type="project" value="UniProtKB-SubCell"/>
</dbReference>
<dbReference type="PIRSF" id="PIRSF028103">
    <property type="entry name" value="GcvR"/>
    <property type="match status" value="1"/>
</dbReference>
<dbReference type="PANTHER" id="PTHR34875:SF6">
    <property type="entry name" value="UPF0237 PROTEIN MJ1558"/>
    <property type="match status" value="1"/>
</dbReference>
<keyword evidence="1" id="KW-0804">Transcription</keyword>
<dbReference type="CDD" id="cd04869">
    <property type="entry name" value="ACT_GcvR_2"/>
    <property type="match status" value="1"/>
</dbReference>
<dbReference type="InterPro" id="IPR002912">
    <property type="entry name" value="ACT_dom"/>
</dbReference>
<evidence type="ECO:0000313" key="4">
    <source>
        <dbReference type="Proteomes" id="UP000315889"/>
    </source>
</evidence>
<evidence type="ECO:0000259" key="2">
    <source>
        <dbReference type="PROSITE" id="PS51671"/>
    </source>
</evidence>
<evidence type="ECO:0000256" key="1">
    <source>
        <dbReference type="PIRNR" id="PIRNR028103"/>
    </source>
</evidence>
<dbReference type="GO" id="GO:0006355">
    <property type="term" value="P:regulation of DNA-templated transcription"/>
    <property type="evidence" value="ECO:0007669"/>
    <property type="project" value="UniProtKB-UniRule"/>
</dbReference>
<dbReference type="Pfam" id="PF13740">
    <property type="entry name" value="ACT_6"/>
    <property type="match status" value="1"/>
</dbReference>
<keyword evidence="1" id="KW-0678">Repressor</keyword>
<evidence type="ECO:0000313" key="3">
    <source>
        <dbReference type="EMBL" id="RZO20685.1"/>
    </source>
</evidence>
<sequence length="169" mass="18264">MQKQLVLTILADDQPGIVEQLASVIINHKGNWTQSSMSRLGGKFAGILLADINSENDSALQEALLNLNEQGIKVTIESASATKVKEQKTVQIEIIANDRSGIIGEISTLCANQNINLESLESCCESAPMSASMLFRAHANVRLPAGMSDNQLRALLEELSSDLMVEIID</sequence>
<dbReference type="PANTHER" id="PTHR34875">
    <property type="entry name" value="UPF0237 PROTEIN MJ1558"/>
    <property type="match status" value="1"/>
</dbReference>
<dbReference type="SUPFAM" id="SSF55021">
    <property type="entry name" value="ACT-like"/>
    <property type="match status" value="2"/>
</dbReference>
<dbReference type="InterPro" id="IPR045865">
    <property type="entry name" value="ACT-like_dom_sf"/>
</dbReference>
<name>A0A520MHI6_9GAMM</name>
<gene>
    <name evidence="3" type="ORF">EVB03_02955</name>
</gene>
<dbReference type="Proteomes" id="UP000315889">
    <property type="component" value="Unassembled WGS sequence"/>
</dbReference>
<comment type="caution">
    <text evidence="3">The sequence shown here is derived from an EMBL/GenBank/DDBJ whole genome shotgun (WGS) entry which is preliminary data.</text>
</comment>
<organism evidence="3 4">
    <name type="scientific">SAR92 clade bacterium</name>
    <dbReference type="NCBI Taxonomy" id="2315479"/>
    <lineage>
        <taxon>Bacteria</taxon>
        <taxon>Pseudomonadati</taxon>
        <taxon>Pseudomonadota</taxon>
        <taxon>Gammaproteobacteria</taxon>
        <taxon>Cellvibrionales</taxon>
        <taxon>Porticoccaceae</taxon>
        <taxon>SAR92 clade</taxon>
    </lineage>
</organism>
<protein>
    <recommendedName>
        <fullName evidence="1">Glycine cleavage system transcriptional repressor</fullName>
    </recommendedName>
</protein>
<accession>A0A520MHI6</accession>
<keyword evidence="1" id="KW-0963">Cytoplasm</keyword>
<dbReference type="InterPro" id="IPR050990">
    <property type="entry name" value="UPF0237/GcvR_regulator"/>
</dbReference>
<dbReference type="PROSITE" id="PS51671">
    <property type="entry name" value="ACT"/>
    <property type="match status" value="1"/>
</dbReference>
<dbReference type="EMBL" id="SHBP01000003">
    <property type="protein sequence ID" value="RZO20685.1"/>
    <property type="molecule type" value="Genomic_DNA"/>
</dbReference>
<reference evidence="3 4" key="1">
    <citation type="submission" date="2019-02" db="EMBL/GenBank/DDBJ databases">
        <title>Prokaryotic population dynamics and viral predation in marine succession experiment using metagenomics: the confinement effect.</title>
        <authorList>
            <person name="Haro-Moreno J.M."/>
            <person name="Rodriguez-Valera F."/>
            <person name="Lopez-Perez M."/>
        </authorList>
    </citation>
    <scope>NUCLEOTIDE SEQUENCE [LARGE SCALE GENOMIC DNA]</scope>
    <source>
        <strain evidence="3">MED-G170</strain>
    </source>
</reference>